<protein>
    <recommendedName>
        <fullName evidence="1">DUF6877 domain-containing protein</fullName>
    </recommendedName>
</protein>
<dbReference type="Proteomes" id="UP000051131">
    <property type="component" value="Unassembled WGS sequence"/>
</dbReference>
<keyword evidence="3" id="KW-1185">Reference proteome</keyword>
<dbReference type="EMBL" id="AYZE01000010">
    <property type="protein sequence ID" value="KRM91479.1"/>
    <property type="molecule type" value="Genomic_DNA"/>
</dbReference>
<dbReference type="InterPro" id="IPR049242">
    <property type="entry name" value="DUF6877"/>
</dbReference>
<organism evidence="2 3">
    <name type="scientific">Liquorilactobacillus cacaonum DSM 21116</name>
    <dbReference type="NCBI Taxonomy" id="1423729"/>
    <lineage>
        <taxon>Bacteria</taxon>
        <taxon>Bacillati</taxon>
        <taxon>Bacillota</taxon>
        <taxon>Bacilli</taxon>
        <taxon>Lactobacillales</taxon>
        <taxon>Lactobacillaceae</taxon>
        <taxon>Liquorilactobacillus</taxon>
    </lineage>
</organism>
<evidence type="ECO:0000313" key="3">
    <source>
        <dbReference type="Proteomes" id="UP000051131"/>
    </source>
</evidence>
<proteinExistence type="predicted"/>
<comment type="caution">
    <text evidence="2">The sequence shown here is derived from an EMBL/GenBank/DDBJ whole genome shotgun (WGS) entry which is preliminary data.</text>
</comment>
<dbReference type="AlphaFoldDB" id="A0A0R2CJ19"/>
<name>A0A0R2CJ19_9LACO</name>
<feature type="domain" description="DUF6877" evidence="1">
    <location>
        <begin position="7"/>
        <end position="59"/>
    </location>
</feature>
<reference evidence="2 3" key="1">
    <citation type="journal article" date="2015" name="Genome Announc.">
        <title>Expanding the biotechnology potential of lactobacilli through comparative genomics of 213 strains and associated genera.</title>
        <authorList>
            <person name="Sun Z."/>
            <person name="Harris H.M."/>
            <person name="McCann A."/>
            <person name="Guo C."/>
            <person name="Argimon S."/>
            <person name="Zhang W."/>
            <person name="Yang X."/>
            <person name="Jeffery I.B."/>
            <person name="Cooney J.C."/>
            <person name="Kagawa T.F."/>
            <person name="Liu W."/>
            <person name="Song Y."/>
            <person name="Salvetti E."/>
            <person name="Wrobel A."/>
            <person name="Rasinkangas P."/>
            <person name="Parkhill J."/>
            <person name="Rea M.C."/>
            <person name="O'Sullivan O."/>
            <person name="Ritari J."/>
            <person name="Douillard F.P."/>
            <person name="Paul Ross R."/>
            <person name="Yang R."/>
            <person name="Briner A.E."/>
            <person name="Felis G.E."/>
            <person name="de Vos W.M."/>
            <person name="Barrangou R."/>
            <person name="Klaenhammer T.R."/>
            <person name="Caufield P.W."/>
            <person name="Cui Y."/>
            <person name="Zhang H."/>
            <person name="O'Toole P.W."/>
        </authorList>
    </citation>
    <scope>NUCLEOTIDE SEQUENCE [LARGE SCALE GENOMIC DNA]</scope>
    <source>
        <strain evidence="2 3">DSM 21116</strain>
    </source>
</reference>
<dbReference type="PATRIC" id="fig|1423729.3.peg.447"/>
<dbReference type="OrthoDB" id="2304532at2"/>
<evidence type="ECO:0000259" key="1">
    <source>
        <dbReference type="Pfam" id="PF21793"/>
    </source>
</evidence>
<evidence type="ECO:0000313" key="2">
    <source>
        <dbReference type="EMBL" id="KRM91479.1"/>
    </source>
</evidence>
<dbReference type="RefSeq" id="WP_057828719.1">
    <property type="nucleotide sequence ID" value="NZ_AYZE01000010.1"/>
</dbReference>
<accession>A0A0R2CJ19</accession>
<dbReference type="STRING" id="1423729.FC80_GL000445"/>
<sequence length="63" mass="7345">MSETAVMAIKRLVNQHKFPNTVLKDVLGRLQSNALGNNDEQAKESYTWQQVRFLENWLRLKGE</sequence>
<gene>
    <name evidence="2" type="ORF">FC80_GL000445</name>
</gene>
<dbReference type="Pfam" id="PF21793">
    <property type="entry name" value="DUF6877"/>
    <property type="match status" value="1"/>
</dbReference>